<evidence type="ECO:0000256" key="1">
    <source>
        <dbReference type="SAM" id="Phobius"/>
    </source>
</evidence>
<evidence type="ECO:0000313" key="4">
    <source>
        <dbReference type="Proteomes" id="UP000718451"/>
    </source>
</evidence>
<gene>
    <name evidence="3" type="ORF">HCU67_07960</name>
</gene>
<accession>A0ABX1GQK7</accession>
<feature type="domain" description="DUF4350" evidence="2">
    <location>
        <begin position="72"/>
        <end position="237"/>
    </location>
</feature>
<evidence type="ECO:0000313" key="3">
    <source>
        <dbReference type="EMBL" id="NKI31879.1"/>
    </source>
</evidence>
<reference evidence="3 4" key="1">
    <citation type="submission" date="2020-04" db="EMBL/GenBank/DDBJ databases">
        <authorList>
            <person name="Yoon J."/>
        </authorList>
    </citation>
    <scope>NUCLEOTIDE SEQUENCE [LARGE SCALE GENOMIC DNA]</scope>
    <source>
        <strain evidence="3 4">DJ-13</strain>
    </source>
</reference>
<protein>
    <submittedName>
        <fullName evidence="3">DUF4350 domain-containing protein</fullName>
    </submittedName>
</protein>
<keyword evidence="1" id="KW-0472">Membrane</keyword>
<organism evidence="3 4">
    <name type="scientific">Croceivirga thetidis</name>
    <dbReference type="NCBI Taxonomy" id="2721623"/>
    <lineage>
        <taxon>Bacteria</taxon>
        <taxon>Pseudomonadati</taxon>
        <taxon>Bacteroidota</taxon>
        <taxon>Flavobacteriia</taxon>
        <taxon>Flavobacteriales</taxon>
        <taxon>Flavobacteriaceae</taxon>
        <taxon>Croceivirga</taxon>
    </lineage>
</organism>
<feature type="transmembrane region" description="Helical" evidence="1">
    <location>
        <begin position="273"/>
        <end position="290"/>
    </location>
</feature>
<name>A0ABX1GQK7_9FLAO</name>
<proteinExistence type="predicted"/>
<dbReference type="Proteomes" id="UP000718451">
    <property type="component" value="Unassembled WGS sequence"/>
</dbReference>
<dbReference type="RefSeq" id="WP_168552114.1">
    <property type="nucleotide sequence ID" value="NZ_JAAWWL010000002.1"/>
</dbReference>
<comment type="caution">
    <text evidence="3">The sequence shown here is derived from an EMBL/GenBank/DDBJ whole genome shotgun (WGS) entry which is preliminary data.</text>
</comment>
<keyword evidence="1" id="KW-0812">Transmembrane</keyword>
<keyword evidence="1" id="KW-1133">Transmembrane helix</keyword>
<dbReference type="InterPro" id="IPR025646">
    <property type="entry name" value="DUF4350"/>
</dbReference>
<evidence type="ECO:0000259" key="2">
    <source>
        <dbReference type="Pfam" id="PF14258"/>
    </source>
</evidence>
<sequence length="402" mass="46633">MERRAKIILWIFGLVLLGIIASEIIRPRPLDWRPSYTLNDKIPFGCYVLHNELPTIFPNSQIETIEESLYDVLIALDSTEKSNYMLINDFVDLDQQELNQLLSFVEKGNSVFLSTNSISYNLADTLNLVIRSDYTITEDTVLVDLTHQKFKGQKFSFARGLNNTQITKVDTANTTILGYLEFLRKNEFVPEPAEKIKLPNFIKTKFGRGDIFIHSTPQAFANYYLLGGNSDYAANVLSYIDTDKIFWDNYKKSGRVIIDSPMRFVLNQDALKWAYYLMIIGLLLFVIFRAKREQRIIPVIEPIQNSSVEFARTVGSLYYQSKDYNDLIEKKLNYFLAFLRERYYIDTTTINENTFKVIASKSAKPYEEVKKLMEFIIYLKGKPINSEQDLIQLNKKITAFKS</sequence>
<keyword evidence="4" id="KW-1185">Reference proteome</keyword>
<dbReference type="EMBL" id="JAAWWL010000002">
    <property type="protein sequence ID" value="NKI31879.1"/>
    <property type="molecule type" value="Genomic_DNA"/>
</dbReference>
<dbReference type="Pfam" id="PF14258">
    <property type="entry name" value="DUF4350"/>
    <property type="match status" value="1"/>
</dbReference>